<keyword evidence="2" id="KW-1185">Reference proteome</keyword>
<comment type="caution">
    <text evidence="1">The sequence shown here is derived from an EMBL/GenBank/DDBJ whole genome shotgun (WGS) entry which is preliminary data.</text>
</comment>
<dbReference type="EMBL" id="BPLR01019236">
    <property type="protein sequence ID" value="GIZ05211.1"/>
    <property type="molecule type" value="Genomic_DNA"/>
</dbReference>
<dbReference type="Proteomes" id="UP001054945">
    <property type="component" value="Unassembled WGS sequence"/>
</dbReference>
<evidence type="ECO:0000313" key="2">
    <source>
        <dbReference type="Proteomes" id="UP001054945"/>
    </source>
</evidence>
<reference evidence="1 2" key="1">
    <citation type="submission" date="2021-06" db="EMBL/GenBank/DDBJ databases">
        <title>Caerostris extrusa draft genome.</title>
        <authorList>
            <person name="Kono N."/>
            <person name="Arakawa K."/>
        </authorList>
    </citation>
    <scope>NUCLEOTIDE SEQUENCE [LARGE SCALE GENOMIC DNA]</scope>
</reference>
<sequence length="101" mass="11323">MALFKNRLSVRLNSMFQIIRCTFTPKRTGELSPATLLFEFRAFLPPPPFNKRVGREEVCKTAFGICMFLRSAGVNFSSDVLFIIVCIKMAFPSPPSTLLGS</sequence>
<accession>A0AAV4YGQ0</accession>
<dbReference type="AlphaFoldDB" id="A0AAV4YGQ0"/>
<proteinExistence type="predicted"/>
<organism evidence="1 2">
    <name type="scientific">Caerostris extrusa</name>
    <name type="common">Bark spider</name>
    <name type="synonym">Caerostris bankana</name>
    <dbReference type="NCBI Taxonomy" id="172846"/>
    <lineage>
        <taxon>Eukaryota</taxon>
        <taxon>Metazoa</taxon>
        <taxon>Ecdysozoa</taxon>
        <taxon>Arthropoda</taxon>
        <taxon>Chelicerata</taxon>
        <taxon>Arachnida</taxon>
        <taxon>Araneae</taxon>
        <taxon>Araneomorphae</taxon>
        <taxon>Entelegynae</taxon>
        <taxon>Araneoidea</taxon>
        <taxon>Araneidae</taxon>
        <taxon>Caerostris</taxon>
    </lineage>
</organism>
<gene>
    <name evidence="1" type="ORF">CEXT_697281</name>
</gene>
<evidence type="ECO:0000313" key="1">
    <source>
        <dbReference type="EMBL" id="GIZ05211.1"/>
    </source>
</evidence>
<protein>
    <submittedName>
        <fullName evidence="1">Uncharacterized protein</fullName>
    </submittedName>
</protein>
<name>A0AAV4YGQ0_CAEEX</name>